<feature type="chain" id="PRO_5030923452" description="Ig-like domain-containing protein" evidence="5">
    <location>
        <begin position="22"/>
        <end position="321"/>
    </location>
</feature>
<evidence type="ECO:0000256" key="3">
    <source>
        <dbReference type="ARBA" id="ARBA00038222"/>
    </source>
</evidence>
<dbReference type="PANTHER" id="PTHR44427">
    <property type="entry name" value="CARCINOEMBRYONIC ANTIGEN-RELATED CELL ADHESION MOLECULE 19"/>
    <property type="match status" value="1"/>
</dbReference>
<keyword evidence="2" id="KW-0325">Glycoprotein</keyword>
<dbReference type="FunCoup" id="A0A803KDL3">
    <property type="interactions" value="550"/>
</dbReference>
<evidence type="ECO:0000313" key="7">
    <source>
        <dbReference type="Ensembl" id="ENSXETP00000118467"/>
    </source>
</evidence>
<reference evidence="7" key="1">
    <citation type="journal article" date="2010" name="Science">
        <title>The genome of the Western clawed frog Xenopus tropicalis.</title>
        <authorList>
            <person name="Hellsten U."/>
            <person name="Harland R.M."/>
            <person name="Gilchrist M.J."/>
            <person name="Hendrix D."/>
            <person name="Jurka J."/>
            <person name="Kapitonov V."/>
            <person name="Ovcharenko I."/>
            <person name="Putnam N.H."/>
            <person name="Shu S."/>
            <person name="Taher L."/>
            <person name="Blitz I.L."/>
            <person name="Blumberg B."/>
            <person name="Dichmann D.S."/>
            <person name="Dubchak I."/>
            <person name="Amaya E."/>
            <person name="Detter J.C."/>
            <person name="Fletcher R."/>
            <person name="Gerhard D.S."/>
            <person name="Goodstein D."/>
            <person name="Graves T."/>
            <person name="Grigoriev I.V."/>
            <person name="Grimwood J."/>
            <person name="Kawashima T."/>
            <person name="Lindquist E."/>
            <person name="Lucas S.M."/>
            <person name="Mead P.E."/>
            <person name="Mitros T."/>
            <person name="Ogino H."/>
            <person name="Ohta Y."/>
            <person name="Poliakov A.V."/>
            <person name="Pollet N."/>
            <person name="Robert J."/>
            <person name="Salamov A."/>
            <person name="Sater A.K."/>
            <person name="Schmutz J."/>
            <person name="Terry A."/>
            <person name="Vize P.D."/>
            <person name="Warren W.C."/>
            <person name="Wells D."/>
            <person name="Wills A."/>
            <person name="Wilson R.K."/>
            <person name="Zimmerman L.B."/>
            <person name="Zorn A.M."/>
            <person name="Grainger R."/>
            <person name="Grammer T."/>
            <person name="Khokha M.K."/>
            <person name="Richardson P.M."/>
            <person name="Rokhsar D.S."/>
        </authorList>
    </citation>
    <scope>NUCLEOTIDE SEQUENCE [LARGE SCALE GENOMIC DNA]</scope>
    <source>
        <strain evidence="7">Nigerian</strain>
    </source>
</reference>
<dbReference type="Ensembl" id="ENSXETT00000115825">
    <property type="protein sequence ID" value="ENSXETP00000118467"/>
    <property type="gene ID" value="ENSXETG00000038536"/>
</dbReference>
<dbReference type="InterPro" id="IPR003599">
    <property type="entry name" value="Ig_sub"/>
</dbReference>
<organism evidence="7">
    <name type="scientific">Xenopus tropicalis</name>
    <name type="common">Western clawed frog</name>
    <name type="synonym">Silurana tropicalis</name>
    <dbReference type="NCBI Taxonomy" id="8364"/>
    <lineage>
        <taxon>Eukaryota</taxon>
        <taxon>Metazoa</taxon>
        <taxon>Chordata</taxon>
        <taxon>Craniata</taxon>
        <taxon>Vertebrata</taxon>
        <taxon>Euteleostomi</taxon>
        <taxon>Amphibia</taxon>
        <taxon>Batrachia</taxon>
        <taxon>Anura</taxon>
        <taxon>Pipoidea</taxon>
        <taxon>Pipidae</taxon>
        <taxon>Xenopodinae</taxon>
        <taxon>Xenopus</taxon>
        <taxon>Silurana</taxon>
    </lineage>
</organism>
<dbReference type="SUPFAM" id="SSF48726">
    <property type="entry name" value="Immunoglobulin"/>
    <property type="match status" value="2"/>
</dbReference>
<name>A0A803KDL3_XENTR</name>
<keyword evidence="4" id="KW-0472">Membrane</keyword>
<evidence type="ECO:0000256" key="2">
    <source>
        <dbReference type="ARBA" id="ARBA00023180"/>
    </source>
</evidence>
<proteinExistence type="inferred from homology"/>
<keyword evidence="4" id="KW-0812">Transmembrane</keyword>
<reference evidence="7" key="2">
    <citation type="submission" date="2021-03" db="UniProtKB">
        <authorList>
            <consortium name="Ensembl"/>
        </authorList>
    </citation>
    <scope>IDENTIFICATION</scope>
</reference>
<dbReference type="SMART" id="SM00409">
    <property type="entry name" value="IG"/>
    <property type="match status" value="2"/>
</dbReference>
<dbReference type="PANTHER" id="PTHR44427:SF28">
    <property type="entry name" value="CARCINOEMBRYONIC ANTIGEN-RELATED CELL ADHESION MOLECULE 2 ISOFORM X1"/>
    <property type="match status" value="1"/>
</dbReference>
<feature type="domain" description="Ig-like" evidence="6">
    <location>
        <begin position="132"/>
        <end position="205"/>
    </location>
</feature>
<dbReference type="InterPro" id="IPR013106">
    <property type="entry name" value="Ig_V-set"/>
</dbReference>
<accession>A0A803KDL3</accession>
<dbReference type="Gene3D" id="2.60.40.10">
    <property type="entry name" value="Immunoglobulins"/>
    <property type="match status" value="2"/>
</dbReference>
<keyword evidence="1 5" id="KW-0732">Signal</keyword>
<dbReference type="InterPro" id="IPR013783">
    <property type="entry name" value="Ig-like_fold"/>
</dbReference>
<sequence>NNLTPFSLSALFSVWINLIYGISIQPIPEYPVVNQPLTLSVSGVSGAIRSFSWYKSSSIANSSLILTYNSSSNPVETHGPQYFSRASGLSDGSLRISTLYTSDQTSYTVQVEAGSLTKDSIYLRVYVPVTKPGITASLCPEENEYNLTCTAANTERILWNRIDGRFPTGVTFSSNNRTMTISKFIQSDAGQYQCEVENTISKNISEPYTLLQYCVCVDPPADNKLGILAGIICGTIAGTALIACATFLLYKRILPSVKQENTGQFNNKQDSSATYDSVIVGGTVSVCVSVNFPNLQVYPYLNSLYIPFDGLKELHCMFEYI</sequence>
<dbReference type="PROSITE" id="PS50835">
    <property type="entry name" value="IG_LIKE"/>
    <property type="match status" value="1"/>
</dbReference>
<evidence type="ECO:0000256" key="4">
    <source>
        <dbReference type="SAM" id="Phobius"/>
    </source>
</evidence>
<evidence type="ECO:0000259" key="6">
    <source>
        <dbReference type="PROSITE" id="PS50835"/>
    </source>
</evidence>
<keyword evidence="4" id="KW-1133">Transmembrane helix</keyword>
<dbReference type="Pfam" id="PF13927">
    <property type="entry name" value="Ig_3"/>
    <property type="match status" value="1"/>
</dbReference>
<comment type="similarity">
    <text evidence="3">Belongs to the immunoglobulin superfamily. CEA family.</text>
</comment>
<evidence type="ECO:0000256" key="5">
    <source>
        <dbReference type="SAM" id="SignalP"/>
    </source>
</evidence>
<dbReference type="InParanoid" id="A0A803KDL3"/>
<feature type="transmembrane region" description="Helical" evidence="4">
    <location>
        <begin position="225"/>
        <end position="250"/>
    </location>
</feature>
<dbReference type="AlphaFoldDB" id="A0A803KDL3"/>
<dbReference type="InterPro" id="IPR050831">
    <property type="entry name" value="CEA_cell_adhesion"/>
</dbReference>
<evidence type="ECO:0000256" key="1">
    <source>
        <dbReference type="ARBA" id="ARBA00022729"/>
    </source>
</evidence>
<feature type="signal peptide" evidence="5">
    <location>
        <begin position="1"/>
        <end position="21"/>
    </location>
</feature>
<dbReference type="GeneTree" id="ENSGT01100000263479"/>
<dbReference type="Pfam" id="PF07686">
    <property type="entry name" value="V-set"/>
    <property type="match status" value="1"/>
</dbReference>
<dbReference type="InterPro" id="IPR007110">
    <property type="entry name" value="Ig-like_dom"/>
</dbReference>
<dbReference type="InterPro" id="IPR036179">
    <property type="entry name" value="Ig-like_dom_sf"/>
</dbReference>
<protein>
    <recommendedName>
        <fullName evidence="6">Ig-like domain-containing protein</fullName>
    </recommendedName>
</protein>